<feature type="compositionally biased region" description="Basic and acidic residues" evidence="1">
    <location>
        <begin position="525"/>
        <end position="543"/>
    </location>
</feature>
<proteinExistence type="predicted"/>
<feature type="compositionally biased region" description="Polar residues" evidence="1">
    <location>
        <begin position="509"/>
        <end position="519"/>
    </location>
</feature>
<feature type="region of interest" description="Disordered" evidence="1">
    <location>
        <begin position="509"/>
        <end position="543"/>
    </location>
</feature>
<evidence type="ECO:0000313" key="3">
    <source>
        <dbReference type="Proteomes" id="UP001189429"/>
    </source>
</evidence>
<reference evidence="2" key="1">
    <citation type="submission" date="2023-10" db="EMBL/GenBank/DDBJ databases">
        <authorList>
            <person name="Chen Y."/>
            <person name="Shah S."/>
            <person name="Dougan E. K."/>
            <person name="Thang M."/>
            <person name="Chan C."/>
        </authorList>
    </citation>
    <scope>NUCLEOTIDE SEQUENCE [LARGE SCALE GENOMIC DNA]</scope>
</reference>
<feature type="region of interest" description="Disordered" evidence="1">
    <location>
        <begin position="383"/>
        <end position="408"/>
    </location>
</feature>
<feature type="compositionally biased region" description="Low complexity" evidence="1">
    <location>
        <begin position="393"/>
        <end position="408"/>
    </location>
</feature>
<dbReference type="Proteomes" id="UP001189429">
    <property type="component" value="Unassembled WGS sequence"/>
</dbReference>
<name>A0ABN9VVZ8_9DINO</name>
<keyword evidence="3" id="KW-1185">Reference proteome</keyword>
<gene>
    <name evidence="2" type="ORF">PCOR1329_LOCUS61736</name>
</gene>
<organism evidence="2 3">
    <name type="scientific">Prorocentrum cordatum</name>
    <dbReference type="NCBI Taxonomy" id="2364126"/>
    <lineage>
        <taxon>Eukaryota</taxon>
        <taxon>Sar</taxon>
        <taxon>Alveolata</taxon>
        <taxon>Dinophyceae</taxon>
        <taxon>Prorocentrales</taxon>
        <taxon>Prorocentraceae</taxon>
        <taxon>Prorocentrum</taxon>
    </lineage>
</organism>
<accession>A0ABN9VVZ8</accession>
<evidence type="ECO:0000256" key="1">
    <source>
        <dbReference type="SAM" id="MobiDB-lite"/>
    </source>
</evidence>
<protein>
    <submittedName>
        <fullName evidence="2">Uncharacterized protein</fullName>
    </submittedName>
</protein>
<comment type="caution">
    <text evidence="2">The sequence shown here is derived from an EMBL/GenBank/DDBJ whole genome shotgun (WGS) entry which is preliminary data.</text>
</comment>
<evidence type="ECO:0000313" key="2">
    <source>
        <dbReference type="EMBL" id="CAK0877770.1"/>
    </source>
</evidence>
<dbReference type="EMBL" id="CAUYUJ010017774">
    <property type="protein sequence ID" value="CAK0877770.1"/>
    <property type="molecule type" value="Genomic_DNA"/>
</dbReference>
<sequence>MPPANMFAFVQSRRRGGPRSRLRESQLKMLRLERRWSFPGAIPRGCRSVKDVVPLTRDAFCVVMSSGRADAFASSAPVARGQARPAGHELVWLASLSLFDGERVRLVARVRPSGSVLVVFAQTARSESRERRGTLYARVLDLPALLLGVAQVRDAGTLAAVSVPVGGFIECDEQNGCIWANDCQVLRCWDSQTFEQRFELGPWSPEYAPNVRFTAGMVALMRSSHGGVEVDLHDASSGNLLSRKLVDCRPYAEKFAFLELLNEFALMKRANTDVLIADLLGDKGACLIPDSSGWEPELFVFIPSRGLILARFARSLEIWRCVRPGTCCQVGVVERVMDFGAHRFSIDERLGLALVVQSSRPHAQAHALEATPGRCLQHRRWHSRGRTPARVRPGPASAGGAPPTALGIAPASRGRLVRALGRGGVSRGVVGPPPRSGAVHGCASLGAAELRTSSAAPERGPKGLQAGCSAAASFSEGDRTAYWLLVVRTLLGPTERLCSTPVRLKFDSSSTQTRLQRPGQTKKRVASERAGHDLEKRQFDLRA</sequence>